<sequence>MNRSYRSRSHELRFEGESCDFASAGLSTGRIGSGHVANCPVGLLLLVKMSQAKKKEVDITWQHCESIPPNRLQVKCKYSHACWGGIARIKHHLARTKINVSACTSVLDDVKEMFVKPFESKDKKKENSLDCLEEVAKGKE</sequence>
<dbReference type="Proteomes" id="UP000257109">
    <property type="component" value="Unassembled WGS sequence"/>
</dbReference>
<evidence type="ECO:0000313" key="2">
    <source>
        <dbReference type="Proteomes" id="UP000257109"/>
    </source>
</evidence>
<gene>
    <name evidence="1" type="ORF">CR513_25551</name>
</gene>
<dbReference type="AlphaFoldDB" id="A0A371GP51"/>
<evidence type="ECO:0008006" key="3">
    <source>
        <dbReference type="Google" id="ProtNLM"/>
    </source>
</evidence>
<feature type="non-terminal residue" evidence="1">
    <location>
        <position position="1"/>
    </location>
</feature>
<protein>
    <recommendedName>
        <fullName evidence="3">BED-type domain-containing protein</fullName>
    </recommendedName>
</protein>
<dbReference type="OrthoDB" id="1435350at2759"/>
<proteinExistence type="predicted"/>
<name>A0A371GP51_MUCPR</name>
<dbReference type="PANTHER" id="PTHR46951">
    <property type="entry name" value="BED-TYPE DOMAIN-CONTAINING PROTEIN"/>
    <property type="match status" value="1"/>
</dbReference>
<evidence type="ECO:0000313" key="1">
    <source>
        <dbReference type="EMBL" id="RDX92339.1"/>
    </source>
</evidence>
<dbReference type="PANTHER" id="PTHR46951:SF2">
    <property type="entry name" value="BED-TYPE DOMAIN-CONTAINING PROTEIN"/>
    <property type="match status" value="1"/>
</dbReference>
<organism evidence="1 2">
    <name type="scientific">Mucuna pruriens</name>
    <name type="common">Velvet bean</name>
    <name type="synonym">Dolichos pruriens</name>
    <dbReference type="NCBI Taxonomy" id="157652"/>
    <lineage>
        <taxon>Eukaryota</taxon>
        <taxon>Viridiplantae</taxon>
        <taxon>Streptophyta</taxon>
        <taxon>Embryophyta</taxon>
        <taxon>Tracheophyta</taxon>
        <taxon>Spermatophyta</taxon>
        <taxon>Magnoliopsida</taxon>
        <taxon>eudicotyledons</taxon>
        <taxon>Gunneridae</taxon>
        <taxon>Pentapetalae</taxon>
        <taxon>rosids</taxon>
        <taxon>fabids</taxon>
        <taxon>Fabales</taxon>
        <taxon>Fabaceae</taxon>
        <taxon>Papilionoideae</taxon>
        <taxon>50 kb inversion clade</taxon>
        <taxon>NPAAA clade</taxon>
        <taxon>indigoferoid/millettioid clade</taxon>
        <taxon>Phaseoleae</taxon>
        <taxon>Mucuna</taxon>
    </lineage>
</organism>
<accession>A0A371GP51</accession>
<keyword evidence="2" id="KW-1185">Reference proteome</keyword>
<dbReference type="EMBL" id="QJKJ01004889">
    <property type="protein sequence ID" value="RDX92339.1"/>
    <property type="molecule type" value="Genomic_DNA"/>
</dbReference>
<comment type="caution">
    <text evidence="1">The sequence shown here is derived from an EMBL/GenBank/DDBJ whole genome shotgun (WGS) entry which is preliminary data.</text>
</comment>
<reference evidence="1" key="1">
    <citation type="submission" date="2018-05" db="EMBL/GenBank/DDBJ databases">
        <title>Draft genome of Mucuna pruriens seed.</title>
        <authorList>
            <person name="Nnadi N.E."/>
            <person name="Vos R."/>
            <person name="Hasami M.H."/>
            <person name="Devisetty U.K."/>
            <person name="Aguiy J.C."/>
        </authorList>
    </citation>
    <scope>NUCLEOTIDE SEQUENCE [LARGE SCALE GENOMIC DNA]</scope>
    <source>
        <strain evidence="1">JCA_2017</strain>
    </source>
</reference>